<dbReference type="Proteomes" id="UP001446871">
    <property type="component" value="Unassembled WGS sequence"/>
</dbReference>
<feature type="compositionally biased region" description="Polar residues" evidence="1">
    <location>
        <begin position="165"/>
        <end position="178"/>
    </location>
</feature>
<dbReference type="EMBL" id="JAQQWM010000002">
    <property type="protein sequence ID" value="KAK8077306.1"/>
    <property type="molecule type" value="Genomic_DNA"/>
</dbReference>
<feature type="compositionally biased region" description="Low complexity" evidence="1">
    <location>
        <begin position="128"/>
        <end position="145"/>
    </location>
</feature>
<evidence type="ECO:0000313" key="3">
    <source>
        <dbReference type="Proteomes" id="UP001446871"/>
    </source>
</evidence>
<feature type="region of interest" description="Disordered" evidence="1">
    <location>
        <begin position="128"/>
        <end position="184"/>
    </location>
</feature>
<protein>
    <recommendedName>
        <fullName evidence="4">Knr4/Smi1-like domain-containing protein</fullName>
    </recommendedName>
</protein>
<proteinExistence type="predicted"/>
<gene>
    <name evidence="2" type="ORF">PG996_003476</name>
</gene>
<accession>A0ABR1W1D9</accession>
<keyword evidence="3" id="KW-1185">Reference proteome</keyword>
<comment type="caution">
    <text evidence="2">The sequence shown here is derived from an EMBL/GenBank/DDBJ whole genome shotgun (WGS) entry which is preliminary data.</text>
</comment>
<evidence type="ECO:0008006" key="4">
    <source>
        <dbReference type="Google" id="ProtNLM"/>
    </source>
</evidence>
<evidence type="ECO:0000313" key="2">
    <source>
        <dbReference type="EMBL" id="KAK8077306.1"/>
    </source>
</evidence>
<sequence>MILERITNCCNLVEFEGKLFDAGMSHEDKPWRDVGKTLADSYTSVIHKTHFDKIGSLYLNDHGDYYVGPCAYPVYSGCLKASYPPPGPFDSVFDLLREYLKLWQHANNFHGNIYGNCSMDAASGNNSTIPGSTSITSTPLPTTATQGQVEVPPAGNEDDHEISEPTWSPQGSTTSHSSDNADDSEFAFNYSEQDRQYDHGLLSDLRRLLKDLEQVSCASTGTPADNPPTYLVHRRLCNEEILVQEDDSQDDVQEEGQDEKITTKSAKIKALLDWEFAAVFPDELFYDCLPRGQGWFINMGHTWVPDPLCRDFPCDSLFDPRANGDDGLSKSLVKEVWAKASRADDGDEIDDQSLGKMVTLDFLGSRGDQEQPPPLKASVVTLRGLAQALEEDCWQPPGDMAPHRRWFLEKLRWAFLYSKVKRRESDPVKRELKFRYIYS</sequence>
<evidence type="ECO:0000256" key="1">
    <source>
        <dbReference type="SAM" id="MobiDB-lite"/>
    </source>
</evidence>
<organism evidence="2 3">
    <name type="scientific">Apiospora saccharicola</name>
    <dbReference type="NCBI Taxonomy" id="335842"/>
    <lineage>
        <taxon>Eukaryota</taxon>
        <taxon>Fungi</taxon>
        <taxon>Dikarya</taxon>
        <taxon>Ascomycota</taxon>
        <taxon>Pezizomycotina</taxon>
        <taxon>Sordariomycetes</taxon>
        <taxon>Xylariomycetidae</taxon>
        <taxon>Amphisphaeriales</taxon>
        <taxon>Apiosporaceae</taxon>
        <taxon>Apiospora</taxon>
    </lineage>
</organism>
<reference evidence="2 3" key="1">
    <citation type="submission" date="2023-01" db="EMBL/GenBank/DDBJ databases">
        <title>Analysis of 21 Apiospora genomes using comparative genomics revels a genus with tremendous synthesis potential of carbohydrate active enzymes and secondary metabolites.</title>
        <authorList>
            <person name="Sorensen T."/>
        </authorList>
    </citation>
    <scope>NUCLEOTIDE SEQUENCE [LARGE SCALE GENOMIC DNA]</scope>
    <source>
        <strain evidence="2 3">CBS 83171</strain>
    </source>
</reference>
<name>A0ABR1W1D9_9PEZI</name>